<comment type="caution">
    <text evidence="1">The sequence shown here is derived from an EMBL/GenBank/DDBJ whole genome shotgun (WGS) entry which is preliminary data.</text>
</comment>
<gene>
    <name evidence="1" type="ORF">GBAR_LOCUS175</name>
</gene>
<dbReference type="EMBL" id="CASHTH010000030">
    <property type="protein sequence ID" value="CAI7989297.1"/>
    <property type="molecule type" value="Genomic_DNA"/>
</dbReference>
<evidence type="ECO:0000313" key="2">
    <source>
        <dbReference type="Proteomes" id="UP001174909"/>
    </source>
</evidence>
<evidence type="ECO:0000313" key="1">
    <source>
        <dbReference type="EMBL" id="CAI7989297.1"/>
    </source>
</evidence>
<keyword evidence="2" id="KW-1185">Reference proteome</keyword>
<dbReference type="AlphaFoldDB" id="A0AA35QRN3"/>
<feature type="non-terminal residue" evidence="1">
    <location>
        <position position="1"/>
    </location>
</feature>
<proteinExistence type="predicted"/>
<reference evidence="1" key="1">
    <citation type="submission" date="2023-03" db="EMBL/GenBank/DDBJ databases">
        <authorList>
            <person name="Steffen K."/>
            <person name="Cardenas P."/>
        </authorList>
    </citation>
    <scope>NUCLEOTIDE SEQUENCE</scope>
</reference>
<protein>
    <submittedName>
        <fullName evidence="1">Uncharacterized protein</fullName>
    </submittedName>
</protein>
<accession>A0AA35QRN3</accession>
<name>A0AA35QRN3_GEOBA</name>
<dbReference type="Proteomes" id="UP001174909">
    <property type="component" value="Unassembled WGS sequence"/>
</dbReference>
<organism evidence="1 2">
    <name type="scientific">Geodia barretti</name>
    <name type="common">Barrett's horny sponge</name>
    <dbReference type="NCBI Taxonomy" id="519541"/>
    <lineage>
        <taxon>Eukaryota</taxon>
        <taxon>Metazoa</taxon>
        <taxon>Porifera</taxon>
        <taxon>Demospongiae</taxon>
        <taxon>Heteroscleromorpha</taxon>
        <taxon>Tetractinellida</taxon>
        <taxon>Astrophorina</taxon>
        <taxon>Geodiidae</taxon>
        <taxon>Geodia</taxon>
    </lineage>
</organism>
<sequence length="283" mass="31942">MSSTVETCVTSHGLTPMTLTAKTSDGKLLSIPFSESSATITELTQPAPTGSRAKALFLLDRFAVSDEFYHELAQIFPEMPRLYQIKGLRKDMNSEIEIFSLPQSYVGRYMKVKNIVEKTLGETLEKLGVQASPPTVTIKFSGDENHTFASVKGPEEYEFLKACFEPVWRELQELIEYPFLCINGTQIQLDIVFGSDYKNYTFSRPDKHLGSRHPPLLQLEPSHYVLDELHLLLRVSDVLVRNVIHLADHLDQQSGLRAGRARHYIPCLEKLVQSCGVPFKISP</sequence>